<evidence type="ECO:0000256" key="4">
    <source>
        <dbReference type="ARBA" id="ARBA00022475"/>
    </source>
</evidence>
<feature type="transmembrane region" description="Helical" evidence="9">
    <location>
        <begin position="48"/>
        <end position="68"/>
    </location>
</feature>
<evidence type="ECO:0000256" key="9">
    <source>
        <dbReference type="RuleBase" id="RU361233"/>
    </source>
</evidence>
<dbReference type="InterPro" id="IPR006459">
    <property type="entry name" value="CASP/CASPL"/>
</dbReference>
<comment type="caution">
    <text evidence="11">The sequence shown here is derived from an EMBL/GenBank/DDBJ whole genome shotgun (WGS) entry which is preliminary data.</text>
</comment>
<name>A0A9Q0H5E8_9MAGN</name>
<keyword evidence="5 9" id="KW-0812">Transmembrane</keyword>
<dbReference type="PANTHER" id="PTHR33573">
    <property type="entry name" value="CASP-LIKE PROTEIN 4A4"/>
    <property type="match status" value="1"/>
</dbReference>
<evidence type="ECO:0000256" key="3">
    <source>
        <dbReference type="ARBA" id="ARBA00011489"/>
    </source>
</evidence>
<comment type="subcellular location">
    <subcellularLocation>
        <location evidence="1 9">Cell membrane</location>
        <topology evidence="1 9">Multi-pass membrane protein</topology>
    </subcellularLocation>
</comment>
<gene>
    <name evidence="11" type="ORF">NE237_025053</name>
</gene>
<comment type="subunit">
    <text evidence="3 9">Homodimer and heterodimers.</text>
</comment>
<sequence length="175" mass="18938">MSNGRKNPPEVGIQMSEAKFASESTTMSGPLVSGSDHRARRKTDLTHTILRFLCLISSLISVCFMASAKQSANVSIYGLSFPVYSKWSFSDSFEYLLGMSAAVAAHSLLQLLLSMSKLSKKLPVIPSRNHAWLIFAGDQAFAYAMMSAASAASGVTNLNHTGIRHTPLPDFSAFE</sequence>
<evidence type="ECO:0000256" key="5">
    <source>
        <dbReference type="ARBA" id="ARBA00022692"/>
    </source>
</evidence>
<dbReference type="GO" id="GO:0005886">
    <property type="term" value="C:plasma membrane"/>
    <property type="evidence" value="ECO:0007669"/>
    <property type="project" value="UniProtKB-SubCell"/>
</dbReference>
<keyword evidence="7 9" id="KW-0472">Membrane</keyword>
<accession>A0A9Q0H5E8</accession>
<comment type="similarity">
    <text evidence="2 9">Belongs to the Casparian strip membrane proteins (CASP) family.</text>
</comment>
<evidence type="ECO:0000256" key="8">
    <source>
        <dbReference type="ARBA" id="ARBA00023180"/>
    </source>
</evidence>
<dbReference type="InterPro" id="IPR006702">
    <property type="entry name" value="CASP_dom"/>
</dbReference>
<comment type="caution">
    <text evidence="9">Lacks conserved residue(s) required for the propagation of feature annotation.</text>
</comment>
<keyword evidence="4 9" id="KW-1003">Cell membrane</keyword>
<dbReference type="Proteomes" id="UP001141806">
    <property type="component" value="Unassembled WGS sequence"/>
</dbReference>
<dbReference type="EMBL" id="JAMYWD010000010">
    <property type="protein sequence ID" value="KAJ4957942.1"/>
    <property type="molecule type" value="Genomic_DNA"/>
</dbReference>
<keyword evidence="12" id="KW-1185">Reference proteome</keyword>
<dbReference type="NCBIfam" id="TIGR01569">
    <property type="entry name" value="A_tha_TIGR01569"/>
    <property type="match status" value="1"/>
</dbReference>
<organism evidence="11 12">
    <name type="scientific">Protea cynaroides</name>
    <dbReference type="NCBI Taxonomy" id="273540"/>
    <lineage>
        <taxon>Eukaryota</taxon>
        <taxon>Viridiplantae</taxon>
        <taxon>Streptophyta</taxon>
        <taxon>Embryophyta</taxon>
        <taxon>Tracheophyta</taxon>
        <taxon>Spermatophyta</taxon>
        <taxon>Magnoliopsida</taxon>
        <taxon>Proteales</taxon>
        <taxon>Proteaceae</taxon>
        <taxon>Protea</taxon>
    </lineage>
</organism>
<proteinExistence type="inferred from homology"/>
<evidence type="ECO:0000256" key="7">
    <source>
        <dbReference type="ARBA" id="ARBA00023136"/>
    </source>
</evidence>
<evidence type="ECO:0000259" key="10">
    <source>
        <dbReference type="Pfam" id="PF04535"/>
    </source>
</evidence>
<keyword evidence="8" id="KW-0325">Glycoprotein</keyword>
<dbReference type="PANTHER" id="PTHR33573:SF48">
    <property type="entry name" value="CASP-LIKE PROTEIN 3A1"/>
    <property type="match status" value="1"/>
</dbReference>
<evidence type="ECO:0000313" key="11">
    <source>
        <dbReference type="EMBL" id="KAJ4957942.1"/>
    </source>
</evidence>
<reference evidence="11" key="1">
    <citation type="journal article" date="2023" name="Plant J.">
        <title>The genome of the king protea, Protea cynaroides.</title>
        <authorList>
            <person name="Chang J."/>
            <person name="Duong T.A."/>
            <person name="Schoeman C."/>
            <person name="Ma X."/>
            <person name="Roodt D."/>
            <person name="Barker N."/>
            <person name="Li Z."/>
            <person name="Van de Peer Y."/>
            <person name="Mizrachi E."/>
        </authorList>
    </citation>
    <scope>NUCLEOTIDE SEQUENCE</scope>
    <source>
        <tissue evidence="11">Young leaves</tissue>
    </source>
</reference>
<protein>
    <recommendedName>
        <fullName evidence="9">CASP-like protein</fullName>
    </recommendedName>
</protein>
<evidence type="ECO:0000256" key="1">
    <source>
        <dbReference type="ARBA" id="ARBA00004651"/>
    </source>
</evidence>
<keyword evidence="6 9" id="KW-1133">Transmembrane helix</keyword>
<feature type="domain" description="Casparian strip membrane protein" evidence="10">
    <location>
        <begin position="41"/>
        <end position="170"/>
    </location>
</feature>
<evidence type="ECO:0000256" key="2">
    <source>
        <dbReference type="ARBA" id="ARBA00007651"/>
    </source>
</evidence>
<feature type="transmembrane region" description="Helical" evidence="9">
    <location>
        <begin position="95"/>
        <end position="113"/>
    </location>
</feature>
<dbReference type="Pfam" id="PF04535">
    <property type="entry name" value="CASP_dom"/>
    <property type="match status" value="1"/>
</dbReference>
<dbReference type="OrthoDB" id="1918787at2759"/>
<dbReference type="AlphaFoldDB" id="A0A9Q0H5E8"/>
<evidence type="ECO:0000256" key="6">
    <source>
        <dbReference type="ARBA" id="ARBA00022989"/>
    </source>
</evidence>
<evidence type="ECO:0000313" key="12">
    <source>
        <dbReference type="Proteomes" id="UP001141806"/>
    </source>
</evidence>